<keyword evidence="5 6" id="KW-0472">Membrane</keyword>
<keyword evidence="3 6" id="KW-0812">Transmembrane</keyword>
<keyword evidence="8" id="KW-1185">Reference proteome</keyword>
<dbReference type="AlphaFoldDB" id="A0A1C3YUM1"/>
<evidence type="ECO:0000256" key="4">
    <source>
        <dbReference type="ARBA" id="ARBA00022989"/>
    </source>
</evidence>
<evidence type="ECO:0000256" key="6">
    <source>
        <dbReference type="RuleBase" id="RU363041"/>
    </source>
</evidence>
<feature type="transmembrane region" description="Helical" evidence="6">
    <location>
        <begin position="184"/>
        <end position="206"/>
    </location>
</feature>
<feature type="transmembrane region" description="Helical" evidence="6">
    <location>
        <begin position="6"/>
        <end position="35"/>
    </location>
</feature>
<feature type="transmembrane region" description="Helical" evidence="6">
    <location>
        <begin position="145"/>
        <end position="172"/>
    </location>
</feature>
<evidence type="ECO:0000256" key="1">
    <source>
        <dbReference type="ARBA" id="ARBA00004141"/>
    </source>
</evidence>
<keyword evidence="6" id="KW-1003">Cell membrane</keyword>
<dbReference type="STRING" id="1798182.GA0061081_101124"/>
<feature type="transmembrane region" description="Helical" evidence="6">
    <location>
        <begin position="250"/>
        <end position="267"/>
    </location>
</feature>
<feature type="transmembrane region" description="Helical" evidence="6">
    <location>
        <begin position="107"/>
        <end position="125"/>
    </location>
</feature>
<dbReference type="InterPro" id="IPR002781">
    <property type="entry name" value="TM_pro_TauE-like"/>
</dbReference>
<comment type="subcellular location">
    <subcellularLocation>
        <location evidence="6">Cell membrane</location>
        <topology evidence="6">Multi-pass membrane protein</topology>
    </subcellularLocation>
    <subcellularLocation>
        <location evidence="1">Membrane</location>
        <topology evidence="1">Multi-pass membrane protein</topology>
    </subcellularLocation>
</comment>
<organism evidence="7 8">
    <name type="scientific">Gilliamella bombicola</name>
    <dbReference type="NCBI Taxonomy" id="1798182"/>
    <lineage>
        <taxon>Bacteria</taxon>
        <taxon>Pseudomonadati</taxon>
        <taxon>Pseudomonadota</taxon>
        <taxon>Gammaproteobacteria</taxon>
        <taxon>Orbales</taxon>
        <taxon>Orbaceae</taxon>
        <taxon>Gilliamella</taxon>
    </lineage>
</organism>
<sequence>MIFEFIIFLSIGAAAGLLAGMFGVGGGALIVPSLIFTLNYFNLGDPWINHIAIATSLATIIGTSLSSSYIHNKNHNIQWPILKKMVLGCMIGTLGGSYMTPYIPGSWLKWVFIIFLIYVSFKFILQIDKKNKNLVSQTVPFNNQIFIFAGTLIGIFAALVGVGGGVLVVPFLQRCGIDMRKAIGTSAAFTVPVAIGGTIGYIIAGWNNPQLPQYCLGFIYLPAAFVIMLASIPMAKVGVQIAQKLSIKKLIRFFGIFLLFLAIKLIIS</sequence>
<feature type="transmembrane region" description="Helical" evidence="6">
    <location>
        <begin position="81"/>
        <end position="100"/>
    </location>
</feature>
<comment type="similarity">
    <text evidence="2 6">Belongs to the 4-toluene sulfonate uptake permease (TSUP) (TC 2.A.102) family.</text>
</comment>
<dbReference type="PANTHER" id="PTHR43483">
    <property type="entry name" value="MEMBRANE TRANSPORTER PROTEIN HI_0806-RELATED"/>
    <property type="match status" value="1"/>
</dbReference>
<gene>
    <name evidence="7" type="ORF">GA0061081_101124</name>
</gene>
<evidence type="ECO:0000313" key="8">
    <source>
        <dbReference type="Proteomes" id="UP000199670"/>
    </source>
</evidence>
<reference evidence="8" key="1">
    <citation type="submission" date="2016-08" db="EMBL/GenBank/DDBJ databases">
        <authorList>
            <person name="Varghese N."/>
            <person name="Submissions Spin"/>
        </authorList>
    </citation>
    <scope>NUCLEOTIDE SEQUENCE [LARGE SCALE GENOMIC DNA]</scope>
    <source>
        <strain evidence="8">R-53248</strain>
    </source>
</reference>
<feature type="transmembrane region" description="Helical" evidence="6">
    <location>
        <begin position="47"/>
        <end position="69"/>
    </location>
</feature>
<dbReference type="Proteomes" id="UP000199670">
    <property type="component" value="Unassembled WGS sequence"/>
</dbReference>
<name>A0A1C3YUM1_9GAMM</name>
<evidence type="ECO:0000256" key="3">
    <source>
        <dbReference type="ARBA" id="ARBA00022692"/>
    </source>
</evidence>
<accession>A0A1C3YUM1</accession>
<proteinExistence type="inferred from homology"/>
<protein>
    <recommendedName>
        <fullName evidence="6">Probable membrane transporter protein</fullName>
    </recommendedName>
</protein>
<evidence type="ECO:0000256" key="2">
    <source>
        <dbReference type="ARBA" id="ARBA00009142"/>
    </source>
</evidence>
<evidence type="ECO:0000313" key="7">
    <source>
        <dbReference type="EMBL" id="SCB73763.1"/>
    </source>
</evidence>
<feature type="transmembrane region" description="Helical" evidence="6">
    <location>
        <begin position="218"/>
        <end position="238"/>
    </location>
</feature>
<dbReference type="GO" id="GO:0005886">
    <property type="term" value="C:plasma membrane"/>
    <property type="evidence" value="ECO:0007669"/>
    <property type="project" value="UniProtKB-SubCell"/>
</dbReference>
<keyword evidence="4 6" id="KW-1133">Transmembrane helix</keyword>
<dbReference type="Pfam" id="PF01925">
    <property type="entry name" value="TauE"/>
    <property type="match status" value="1"/>
</dbReference>
<dbReference type="EMBL" id="FMAQ01000001">
    <property type="protein sequence ID" value="SCB73763.1"/>
    <property type="molecule type" value="Genomic_DNA"/>
</dbReference>
<evidence type="ECO:0000256" key="5">
    <source>
        <dbReference type="ARBA" id="ARBA00023136"/>
    </source>
</evidence>
<dbReference type="PANTHER" id="PTHR43483:SF3">
    <property type="entry name" value="MEMBRANE TRANSPORTER PROTEIN HI_0806-RELATED"/>
    <property type="match status" value="1"/>
</dbReference>